<comment type="caution">
    <text evidence="1">The sequence shown here is derived from an EMBL/GenBank/DDBJ whole genome shotgun (WGS) entry which is preliminary data.</text>
</comment>
<evidence type="ECO:0000313" key="1">
    <source>
        <dbReference type="EMBL" id="CAK7910352.1"/>
    </source>
</evidence>
<sequence length="60" mass="6059">MGTSYGQTGASDCGEGVEEISDANAASDSSVNCGGKGTNASEWTALTCVHYGRQVANKSQ</sequence>
<name>A0AAV1TCU4_9STRA</name>
<proteinExistence type="predicted"/>
<protein>
    <submittedName>
        <fullName evidence="1">Uncharacterized protein</fullName>
    </submittedName>
</protein>
<dbReference type="EMBL" id="CAKLBY020000035">
    <property type="protein sequence ID" value="CAK7910352.1"/>
    <property type="molecule type" value="Genomic_DNA"/>
</dbReference>
<evidence type="ECO:0000313" key="2">
    <source>
        <dbReference type="Proteomes" id="UP001162060"/>
    </source>
</evidence>
<gene>
    <name evidence="1" type="ORF">PM001_LOCUS4123</name>
</gene>
<reference evidence="1" key="1">
    <citation type="submission" date="2024-01" db="EMBL/GenBank/DDBJ databases">
        <authorList>
            <person name="Webb A."/>
        </authorList>
    </citation>
    <scope>NUCLEOTIDE SEQUENCE</scope>
    <source>
        <strain evidence="1">Pm1</strain>
    </source>
</reference>
<dbReference type="AlphaFoldDB" id="A0AAV1TCU4"/>
<organism evidence="1 2">
    <name type="scientific">Peronospora matthiolae</name>
    <dbReference type="NCBI Taxonomy" id="2874970"/>
    <lineage>
        <taxon>Eukaryota</taxon>
        <taxon>Sar</taxon>
        <taxon>Stramenopiles</taxon>
        <taxon>Oomycota</taxon>
        <taxon>Peronosporomycetes</taxon>
        <taxon>Peronosporales</taxon>
        <taxon>Peronosporaceae</taxon>
        <taxon>Peronospora</taxon>
    </lineage>
</organism>
<accession>A0AAV1TCU4</accession>
<dbReference type="Proteomes" id="UP001162060">
    <property type="component" value="Unassembled WGS sequence"/>
</dbReference>